<dbReference type="EMBL" id="JAACNH010000004">
    <property type="protein sequence ID" value="KAG8444352.1"/>
    <property type="molecule type" value="Genomic_DNA"/>
</dbReference>
<organism evidence="1 2">
    <name type="scientific">Hymenochirus boettgeri</name>
    <name type="common">Congo dwarf clawed frog</name>
    <dbReference type="NCBI Taxonomy" id="247094"/>
    <lineage>
        <taxon>Eukaryota</taxon>
        <taxon>Metazoa</taxon>
        <taxon>Chordata</taxon>
        <taxon>Craniata</taxon>
        <taxon>Vertebrata</taxon>
        <taxon>Euteleostomi</taxon>
        <taxon>Amphibia</taxon>
        <taxon>Batrachia</taxon>
        <taxon>Anura</taxon>
        <taxon>Pipoidea</taxon>
        <taxon>Pipidae</taxon>
        <taxon>Pipinae</taxon>
        <taxon>Hymenochirus</taxon>
    </lineage>
</organism>
<accession>A0A8T2JJ84</accession>
<evidence type="ECO:0000313" key="1">
    <source>
        <dbReference type="EMBL" id="KAG8444352.1"/>
    </source>
</evidence>
<gene>
    <name evidence="1" type="ORF">GDO86_009513</name>
</gene>
<protein>
    <submittedName>
        <fullName evidence="1">Uncharacterized protein</fullName>
    </submittedName>
</protein>
<dbReference type="Proteomes" id="UP000812440">
    <property type="component" value="Chromosome 5"/>
</dbReference>
<sequence>MVKWQKKAHKGHDHTAPQTESHAISCAILLRLCMRFSLSIGKCMRLKMWNANRTRNHNTPKYVFSVRCRVFNNLKKTQAKSHAQTQEKRDSVA</sequence>
<dbReference type="AlphaFoldDB" id="A0A8T2JJ84"/>
<evidence type="ECO:0000313" key="2">
    <source>
        <dbReference type="Proteomes" id="UP000812440"/>
    </source>
</evidence>
<comment type="caution">
    <text evidence="1">The sequence shown here is derived from an EMBL/GenBank/DDBJ whole genome shotgun (WGS) entry which is preliminary data.</text>
</comment>
<reference evidence="1" key="1">
    <citation type="thesis" date="2020" institute="ProQuest LLC" country="789 East Eisenhower Parkway, Ann Arbor, MI, USA">
        <title>Comparative Genomics and Chromosome Evolution.</title>
        <authorList>
            <person name="Mudd A.B."/>
        </authorList>
    </citation>
    <scope>NUCLEOTIDE SEQUENCE</scope>
    <source>
        <strain evidence="1">Female2</strain>
        <tissue evidence="1">Blood</tissue>
    </source>
</reference>
<name>A0A8T2JJ84_9PIPI</name>
<proteinExistence type="predicted"/>
<keyword evidence="2" id="KW-1185">Reference proteome</keyword>